<evidence type="ECO:0000313" key="6">
    <source>
        <dbReference type="Proteomes" id="UP000186817"/>
    </source>
</evidence>
<dbReference type="SMART" id="SM00513">
    <property type="entry name" value="SAP"/>
    <property type="match status" value="1"/>
</dbReference>
<name>A0A1Q9F150_SYMMI</name>
<dbReference type="Pfam" id="PF00550">
    <property type="entry name" value="PP-binding"/>
    <property type="match status" value="1"/>
</dbReference>
<dbReference type="PROSITE" id="PS50075">
    <property type="entry name" value="CARRIER"/>
    <property type="match status" value="1"/>
</dbReference>
<dbReference type="GO" id="GO:0000036">
    <property type="term" value="F:acyl carrier activity"/>
    <property type="evidence" value="ECO:0007669"/>
    <property type="project" value="InterPro"/>
</dbReference>
<dbReference type="InterPro" id="IPR036361">
    <property type="entry name" value="SAP_dom_sf"/>
</dbReference>
<organism evidence="5 6">
    <name type="scientific">Symbiodinium microadriaticum</name>
    <name type="common">Dinoflagellate</name>
    <name type="synonym">Zooxanthella microadriatica</name>
    <dbReference type="NCBI Taxonomy" id="2951"/>
    <lineage>
        <taxon>Eukaryota</taxon>
        <taxon>Sar</taxon>
        <taxon>Alveolata</taxon>
        <taxon>Dinophyceae</taxon>
        <taxon>Suessiales</taxon>
        <taxon>Symbiodiniaceae</taxon>
        <taxon>Symbiodinium</taxon>
    </lineage>
</organism>
<feature type="domain" description="Carrier" evidence="3">
    <location>
        <begin position="40"/>
        <end position="115"/>
    </location>
</feature>
<reference evidence="5 6" key="1">
    <citation type="submission" date="2016-02" db="EMBL/GenBank/DDBJ databases">
        <title>Genome analysis of coral dinoflagellate symbionts highlights evolutionary adaptations to a symbiotic lifestyle.</title>
        <authorList>
            <person name="Aranda M."/>
            <person name="Li Y."/>
            <person name="Liew Y.J."/>
            <person name="Baumgarten S."/>
            <person name="Simakov O."/>
            <person name="Wilson M."/>
            <person name="Piel J."/>
            <person name="Ashoor H."/>
            <person name="Bougouffa S."/>
            <person name="Bajic V.B."/>
            <person name="Ryu T."/>
            <person name="Ravasi T."/>
            <person name="Bayer T."/>
            <person name="Micklem G."/>
            <person name="Kim H."/>
            <person name="Bhak J."/>
            <person name="Lajeunesse T.C."/>
            <person name="Voolstra C.R."/>
        </authorList>
    </citation>
    <scope>NUCLEOTIDE SEQUENCE [LARGE SCALE GENOMIC DNA]</scope>
    <source>
        <strain evidence="5 6">CCMP2467</strain>
    </source>
</reference>
<dbReference type="SUPFAM" id="SSF68906">
    <property type="entry name" value="SAP domain"/>
    <property type="match status" value="1"/>
</dbReference>
<dbReference type="EMBL" id="LSRX01000029">
    <property type="protein sequence ID" value="OLQ13363.1"/>
    <property type="molecule type" value="Genomic_DNA"/>
</dbReference>
<dbReference type="PROSITE" id="PS50800">
    <property type="entry name" value="SAP"/>
    <property type="match status" value="1"/>
</dbReference>
<proteinExistence type="predicted"/>
<dbReference type="Gene3D" id="1.10.1200.10">
    <property type="entry name" value="ACP-like"/>
    <property type="match status" value="1"/>
</dbReference>
<feature type="signal peptide" evidence="2">
    <location>
        <begin position="1"/>
        <end position="23"/>
    </location>
</feature>
<dbReference type="Gene3D" id="1.10.720.30">
    <property type="entry name" value="SAP domain"/>
    <property type="match status" value="1"/>
</dbReference>
<protein>
    <submittedName>
        <fullName evidence="5">Acyl carrier protein 4, chloroplastic</fullName>
    </submittedName>
</protein>
<dbReference type="Pfam" id="PF02037">
    <property type="entry name" value="SAP"/>
    <property type="match status" value="1"/>
</dbReference>
<sequence>MDRHMRRYFCLLLLPLAAVFVQVQRPRPRCTIALHAASEDVTAEVVRIIQQECPSFDGTVTRTMALSTLESECDSLDTLEAMMELEEHFKVELEDEWMEEVQTVQDLADLIWRTPRGLKLRTVSDETYIEMIRKSHAENRWGELYEGWEKDIPSQYEHQGPSLEEEHAQQASASSSEPTSPAPTSTPEDLRENTVAQLRAKLRWIGLDDTGTKAELRERLAQAMASSQESLG</sequence>
<dbReference type="AlphaFoldDB" id="A0A1Q9F150"/>
<dbReference type="Proteomes" id="UP000186817">
    <property type="component" value="Unassembled WGS sequence"/>
</dbReference>
<dbReference type="InterPro" id="IPR009081">
    <property type="entry name" value="PP-bd_ACP"/>
</dbReference>
<dbReference type="InterPro" id="IPR036736">
    <property type="entry name" value="ACP-like_sf"/>
</dbReference>
<dbReference type="InterPro" id="IPR003034">
    <property type="entry name" value="SAP_dom"/>
</dbReference>
<evidence type="ECO:0000256" key="2">
    <source>
        <dbReference type="SAM" id="SignalP"/>
    </source>
</evidence>
<evidence type="ECO:0000259" key="3">
    <source>
        <dbReference type="PROSITE" id="PS50075"/>
    </source>
</evidence>
<feature type="chain" id="PRO_5012841897" evidence="2">
    <location>
        <begin position="24"/>
        <end position="232"/>
    </location>
</feature>
<gene>
    <name evidence="5" type="primary">ACL1</name>
    <name evidence="5" type="ORF">AK812_SmicGene2604</name>
</gene>
<feature type="domain" description="SAP" evidence="4">
    <location>
        <begin position="190"/>
        <end position="224"/>
    </location>
</feature>
<evidence type="ECO:0000259" key="4">
    <source>
        <dbReference type="PROSITE" id="PS50800"/>
    </source>
</evidence>
<keyword evidence="2" id="KW-0732">Signal</keyword>
<feature type="compositionally biased region" description="Low complexity" evidence="1">
    <location>
        <begin position="169"/>
        <end position="187"/>
    </location>
</feature>
<dbReference type="InterPro" id="IPR044813">
    <property type="entry name" value="ACP_chloroplastic"/>
</dbReference>
<keyword evidence="6" id="KW-1185">Reference proteome</keyword>
<dbReference type="PANTHER" id="PTHR46153">
    <property type="entry name" value="ACYL CARRIER PROTEIN"/>
    <property type="match status" value="1"/>
</dbReference>
<dbReference type="SUPFAM" id="SSF47336">
    <property type="entry name" value="ACP-like"/>
    <property type="match status" value="1"/>
</dbReference>
<comment type="caution">
    <text evidence="5">The sequence shown here is derived from an EMBL/GenBank/DDBJ whole genome shotgun (WGS) entry which is preliminary data.</text>
</comment>
<feature type="region of interest" description="Disordered" evidence="1">
    <location>
        <begin position="154"/>
        <end position="193"/>
    </location>
</feature>
<accession>A0A1Q9F150</accession>
<evidence type="ECO:0000256" key="1">
    <source>
        <dbReference type="SAM" id="MobiDB-lite"/>
    </source>
</evidence>
<evidence type="ECO:0000313" key="5">
    <source>
        <dbReference type="EMBL" id="OLQ13363.1"/>
    </source>
</evidence>
<dbReference type="PANTHER" id="PTHR46153:SF2">
    <property type="entry name" value="ACYL CARRIER PROTEIN"/>
    <property type="match status" value="1"/>
</dbReference>
<dbReference type="OrthoDB" id="448946at2759"/>